<evidence type="ECO:0000313" key="2">
    <source>
        <dbReference type="Proteomes" id="UP000031246"/>
    </source>
</evidence>
<dbReference type="RefSeq" id="WP_039482027.1">
    <property type="nucleotide sequence ID" value="NZ_JSYN01000038.1"/>
</dbReference>
<keyword evidence="2" id="KW-1185">Reference proteome</keyword>
<sequence>MKSISLIIIAVFSFCSLSSGQENGDKLIRKFLADIYNTKISSEVIISKFVKHEDTVSLRTAALAILDMRSPRDSSTGHFSIMKKDILEHNFSIDNFIAFNSSDQSQFNNLSEVDKKGVYRIKLKNTIPVYVLVKQNKIVSFFGFRKAGSDFYTFIVY</sequence>
<comment type="caution">
    <text evidence="1">The sequence shown here is derived from an EMBL/GenBank/DDBJ whole genome shotgun (WGS) entry which is preliminary data.</text>
</comment>
<dbReference type="OrthoDB" id="9986901at2"/>
<name>A0A0C1FCS2_9SPHI</name>
<protein>
    <submittedName>
        <fullName evidence="1">Uncharacterized protein</fullName>
    </submittedName>
</protein>
<proteinExistence type="predicted"/>
<dbReference type="Proteomes" id="UP000031246">
    <property type="component" value="Unassembled WGS sequence"/>
</dbReference>
<evidence type="ECO:0000313" key="1">
    <source>
        <dbReference type="EMBL" id="KIA90867.1"/>
    </source>
</evidence>
<accession>A0A0C1FCS2</accession>
<organism evidence="1 2">
    <name type="scientific">Pedobacter kyungheensis</name>
    <dbReference type="NCBI Taxonomy" id="1069985"/>
    <lineage>
        <taxon>Bacteria</taxon>
        <taxon>Pseudomonadati</taxon>
        <taxon>Bacteroidota</taxon>
        <taxon>Sphingobacteriia</taxon>
        <taxon>Sphingobacteriales</taxon>
        <taxon>Sphingobacteriaceae</taxon>
        <taxon>Pedobacter</taxon>
    </lineage>
</organism>
<reference evidence="1 2" key="1">
    <citation type="submission" date="2014-10" db="EMBL/GenBank/DDBJ databases">
        <title>Pedobacter Kyungheensis.</title>
        <authorList>
            <person name="Anderson B.M."/>
            <person name="Newman J.D."/>
        </authorList>
    </citation>
    <scope>NUCLEOTIDE SEQUENCE [LARGE SCALE GENOMIC DNA]</scope>
    <source>
        <strain evidence="1 2">KACC 16221</strain>
    </source>
</reference>
<dbReference type="EMBL" id="JSYN01000038">
    <property type="protein sequence ID" value="KIA90867.1"/>
    <property type="molecule type" value="Genomic_DNA"/>
</dbReference>
<gene>
    <name evidence="1" type="ORF">OC25_24100</name>
</gene>
<dbReference type="AlphaFoldDB" id="A0A0C1FCS2"/>